<reference evidence="3" key="1">
    <citation type="submission" date="2022-11" db="UniProtKB">
        <authorList>
            <consortium name="WormBaseParasite"/>
        </authorList>
    </citation>
    <scope>IDENTIFICATION</scope>
</reference>
<name>A0A915CYL9_9BILA</name>
<dbReference type="WBParaSite" id="jg13656">
    <property type="protein sequence ID" value="jg13656"/>
    <property type="gene ID" value="jg13656"/>
</dbReference>
<proteinExistence type="predicted"/>
<evidence type="ECO:0000313" key="2">
    <source>
        <dbReference type="Proteomes" id="UP000887574"/>
    </source>
</evidence>
<protein>
    <submittedName>
        <fullName evidence="3">Uncharacterized protein</fullName>
    </submittedName>
</protein>
<feature type="region of interest" description="Disordered" evidence="1">
    <location>
        <begin position="88"/>
        <end position="147"/>
    </location>
</feature>
<keyword evidence="2" id="KW-1185">Reference proteome</keyword>
<evidence type="ECO:0000256" key="1">
    <source>
        <dbReference type="SAM" id="MobiDB-lite"/>
    </source>
</evidence>
<dbReference type="Proteomes" id="UP000887574">
    <property type="component" value="Unplaced"/>
</dbReference>
<feature type="compositionally biased region" description="Low complexity" evidence="1">
    <location>
        <begin position="117"/>
        <end position="131"/>
    </location>
</feature>
<sequence>MQDRGEKHHKIKEMPILPKRYLKSKHCEAHNENAYHVKREVKKPRSLIKTLQDAHTTSRDNSPCSSTSILQTLIQEASVVEQEISANTKNQESSLFHGVSKQATPIQEMVEDEAIPSQSSSLSSSFSRPHSQTQHDHETESIELDLK</sequence>
<accession>A0A915CYL9</accession>
<feature type="compositionally biased region" description="Basic and acidic residues" evidence="1">
    <location>
        <begin position="133"/>
        <end position="147"/>
    </location>
</feature>
<organism evidence="2 3">
    <name type="scientific">Ditylenchus dipsaci</name>
    <dbReference type="NCBI Taxonomy" id="166011"/>
    <lineage>
        <taxon>Eukaryota</taxon>
        <taxon>Metazoa</taxon>
        <taxon>Ecdysozoa</taxon>
        <taxon>Nematoda</taxon>
        <taxon>Chromadorea</taxon>
        <taxon>Rhabditida</taxon>
        <taxon>Tylenchina</taxon>
        <taxon>Tylenchomorpha</taxon>
        <taxon>Sphaerularioidea</taxon>
        <taxon>Anguinidae</taxon>
        <taxon>Anguininae</taxon>
        <taxon>Ditylenchus</taxon>
    </lineage>
</organism>
<dbReference type="AlphaFoldDB" id="A0A915CYL9"/>
<evidence type="ECO:0000313" key="3">
    <source>
        <dbReference type="WBParaSite" id="jg13656"/>
    </source>
</evidence>